<evidence type="ECO:0000313" key="2">
    <source>
        <dbReference type="EMBL" id="TQM13977.1"/>
    </source>
</evidence>
<name>A0A543DXB6_9PSEU</name>
<gene>
    <name evidence="2" type="ORF">FB558_0734</name>
</gene>
<feature type="compositionally biased region" description="Basic and acidic residues" evidence="1">
    <location>
        <begin position="10"/>
        <end position="24"/>
    </location>
</feature>
<organism evidence="2 3">
    <name type="scientific">Pseudonocardia kunmingensis</name>
    <dbReference type="NCBI Taxonomy" id="630975"/>
    <lineage>
        <taxon>Bacteria</taxon>
        <taxon>Bacillati</taxon>
        <taxon>Actinomycetota</taxon>
        <taxon>Actinomycetes</taxon>
        <taxon>Pseudonocardiales</taxon>
        <taxon>Pseudonocardiaceae</taxon>
        <taxon>Pseudonocardia</taxon>
    </lineage>
</organism>
<dbReference type="Proteomes" id="UP000315677">
    <property type="component" value="Unassembled WGS sequence"/>
</dbReference>
<feature type="region of interest" description="Disordered" evidence="1">
    <location>
        <begin position="46"/>
        <end position="78"/>
    </location>
</feature>
<dbReference type="EMBL" id="VFPA01000001">
    <property type="protein sequence ID" value="TQM13977.1"/>
    <property type="molecule type" value="Genomic_DNA"/>
</dbReference>
<comment type="caution">
    <text evidence="2">The sequence shown here is derived from an EMBL/GenBank/DDBJ whole genome shotgun (WGS) entry which is preliminary data.</text>
</comment>
<evidence type="ECO:0000313" key="3">
    <source>
        <dbReference type="Proteomes" id="UP000315677"/>
    </source>
</evidence>
<proteinExistence type="predicted"/>
<keyword evidence="3" id="KW-1185">Reference proteome</keyword>
<reference evidence="2 3" key="1">
    <citation type="submission" date="2019-06" db="EMBL/GenBank/DDBJ databases">
        <title>Sequencing the genomes of 1000 actinobacteria strains.</title>
        <authorList>
            <person name="Klenk H.-P."/>
        </authorList>
    </citation>
    <scope>NUCLEOTIDE SEQUENCE [LARGE SCALE GENOMIC DNA]</scope>
    <source>
        <strain evidence="2 3">DSM 45301</strain>
    </source>
</reference>
<sequence>MTDAQQGLELIREPNDHGSGADRRKWGRAGSCDSIYGSIYDGSATDLRQIARPPTSGDQRRTGATSMRTVLRPARLAA</sequence>
<accession>A0A543DXB6</accession>
<feature type="region of interest" description="Disordered" evidence="1">
    <location>
        <begin position="1"/>
        <end position="27"/>
    </location>
</feature>
<dbReference type="AlphaFoldDB" id="A0A543DXB6"/>
<protein>
    <submittedName>
        <fullName evidence="2">Uncharacterized protein</fullName>
    </submittedName>
</protein>
<evidence type="ECO:0000256" key="1">
    <source>
        <dbReference type="SAM" id="MobiDB-lite"/>
    </source>
</evidence>